<organism evidence="5 6">
    <name type="scientific">Anaerocolumna jejuensis DSM 15929</name>
    <dbReference type="NCBI Taxonomy" id="1121322"/>
    <lineage>
        <taxon>Bacteria</taxon>
        <taxon>Bacillati</taxon>
        <taxon>Bacillota</taxon>
        <taxon>Clostridia</taxon>
        <taxon>Lachnospirales</taxon>
        <taxon>Lachnospiraceae</taxon>
        <taxon>Anaerocolumna</taxon>
    </lineage>
</organism>
<keyword evidence="6" id="KW-1185">Reference proteome</keyword>
<dbReference type="GO" id="GO:0005978">
    <property type="term" value="P:glycogen biosynthetic process"/>
    <property type="evidence" value="ECO:0007669"/>
    <property type="project" value="UniProtKB-KW"/>
</dbReference>
<proteinExistence type="inferred from homology"/>
<dbReference type="InterPro" id="IPR005835">
    <property type="entry name" value="NTP_transferase_dom"/>
</dbReference>
<dbReference type="Gene3D" id="2.160.10.10">
    <property type="entry name" value="Hexapeptide repeat proteins"/>
    <property type="match status" value="1"/>
</dbReference>
<dbReference type="AlphaFoldDB" id="A0A1M7AMJ7"/>
<evidence type="ECO:0000259" key="3">
    <source>
        <dbReference type="Pfam" id="PF00483"/>
    </source>
</evidence>
<reference evidence="5 6" key="1">
    <citation type="submission" date="2016-11" db="EMBL/GenBank/DDBJ databases">
        <authorList>
            <person name="Jaros S."/>
            <person name="Januszkiewicz K."/>
            <person name="Wedrychowicz H."/>
        </authorList>
    </citation>
    <scope>NUCLEOTIDE SEQUENCE [LARGE SCALE GENOMIC DNA]</scope>
    <source>
        <strain evidence="5 6">DSM 15929</strain>
    </source>
</reference>
<gene>
    <name evidence="5" type="ORF">SAMN02745136_04899</name>
</gene>
<evidence type="ECO:0000259" key="4">
    <source>
        <dbReference type="Pfam" id="PF24894"/>
    </source>
</evidence>
<evidence type="ECO:0000256" key="2">
    <source>
        <dbReference type="ARBA" id="ARBA00023056"/>
    </source>
</evidence>
<name>A0A1M7AMJ7_9FIRM</name>
<protein>
    <submittedName>
        <fullName evidence="5">Glucose-1-phosphate adenylyltransferase</fullName>
    </submittedName>
</protein>
<dbReference type="PANTHER" id="PTHR43523">
    <property type="entry name" value="GLUCOSE-1-PHOSPHATE ADENYLYLTRANSFERASE-RELATED"/>
    <property type="match status" value="1"/>
</dbReference>
<dbReference type="STRING" id="1121322.SAMN02745136_04899"/>
<dbReference type="SUPFAM" id="SSF51161">
    <property type="entry name" value="Trimeric LpxA-like enzymes"/>
    <property type="match status" value="1"/>
</dbReference>
<sequence length="371" mass="41770">MNLNAIGIIFSNMHDEEMHEITNSRTMGALPFAGKYRLVDFMLSNMRNSSVASVGIVAKSNYQSLLEHLGSGKEWDLARKREGLFLFPPYGRSSAGIYRNKIEALNGIMTYINKSRYDYVIITDCDTICSMDWEEPLSFHITQGADITVISYKLKEGEERQQETVYSISTEGLVTEIKISQTAEEGNFIGTNMWITGKQFLVSVIQEAMAYSLTDIERDIFQKNIGRYKLAAWEYEGFLRKINSINDYFKANMDILEPKAREMLFYNYGPVYTKVMDDIPARYGSNAKVSHSLIADGCLIEGQVENSILFSAVTVEKGAVVKDSILMKGTFVGENALLQYVLSDKSAVFCNGRILVGCEQQPIYVDKGSKL</sequence>
<dbReference type="Pfam" id="PF00483">
    <property type="entry name" value="NTP_transferase"/>
    <property type="match status" value="1"/>
</dbReference>
<dbReference type="InterPro" id="IPR029044">
    <property type="entry name" value="Nucleotide-diphossugar_trans"/>
</dbReference>
<dbReference type="EMBL" id="FRAC01000033">
    <property type="protein sequence ID" value="SHL43895.1"/>
    <property type="molecule type" value="Genomic_DNA"/>
</dbReference>
<keyword evidence="2" id="KW-0320">Glycogen biosynthesis</keyword>
<dbReference type="Pfam" id="PF24894">
    <property type="entry name" value="Hexapep_GlmU"/>
    <property type="match status" value="1"/>
</dbReference>
<dbReference type="SUPFAM" id="SSF53448">
    <property type="entry name" value="Nucleotide-diphospho-sugar transferases"/>
    <property type="match status" value="1"/>
</dbReference>
<dbReference type="GO" id="GO:0008878">
    <property type="term" value="F:glucose-1-phosphate adenylyltransferase activity"/>
    <property type="evidence" value="ECO:0007669"/>
    <property type="project" value="InterPro"/>
</dbReference>
<evidence type="ECO:0000313" key="5">
    <source>
        <dbReference type="EMBL" id="SHL43895.1"/>
    </source>
</evidence>
<keyword evidence="5" id="KW-0548">Nucleotidyltransferase</keyword>
<dbReference type="InterPro" id="IPR011831">
    <property type="entry name" value="ADP-Glc_PPase"/>
</dbReference>
<dbReference type="CDD" id="cd04651">
    <property type="entry name" value="LbH_G1P_AT_C"/>
    <property type="match status" value="1"/>
</dbReference>
<evidence type="ECO:0000313" key="6">
    <source>
        <dbReference type="Proteomes" id="UP000184386"/>
    </source>
</evidence>
<evidence type="ECO:0000256" key="1">
    <source>
        <dbReference type="ARBA" id="ARBA00010443"/>
    </source>
</evidence>
<feature type="domain" description="Nucleotidyl transferase" evidence="3">
    <location>
        <begin position="19"/>
        <end position="154"/>
    </location>
</feature>
<dbReference type="PANTHER" id="PTHR43523:SF6">
    <property type="entry name" value="GLYCOGEN BIOSYNTHESIS PROTEIN GLGD"/>
    <property type="match status" value="1"/>
</dbReference>
<dbReference type="Proteomes" id="UP000184386">
    <property type="component" value="Unassembled WGS sequence"/>
</dbReference>
<dbReference type="NCBIfam" id="TIGR02092">
    <property type="entry name" value="glgD"/>
    <property type="match status" value="1"/>
</dbReference>
<feature type="domain" description="Glucose-1-phosphate adenylyltransferase/Bifunctional protein GlmU-like C-terminal hexapeptide" evidence="4">
    <location>
        <begin position="284"/>
        <end position="352"/>
    </location>
</feature>
<dbReference type="InterPro" id="IPR011004">
    <property type="entry name" value="Trimer_LpxA-like_sf"/>
</dbReference>
<keyword evidence="5" id="KW-0808">Transferase</keyword>
<dbReference type="InterPro" id="IPR011832">
    <property type="entry name" value="GlgDAde_trans"/>
</dbReference>
<dbReference type="RefSeq" id="WP_073279823.1">
    <property type="nucleotide sequence ID" value="NZ_FRAC01000033.1"/>
</dbReference>
<comment type="similarity">
    <text evidence="1">Belongs to the bacterial/plant glucose-1-phosphate adenylyltransferase family.</text>
</comment>
<dbReference type="InterPro" id="IPR056818">
    <property type="entry name" value="GlmU/GlgC-like_hexapep"/>
</dbReference>
<dbReference type="OrthoDB" id="9801810at2"/>
<dbReference type="Gene3D" id="3.90.550.10">
    <property type="entry name" value="Spore Coat Polysaccharide Biosynthesis Protein SpsA, Chain A"/>
    <property type="match status" value="1"/>
</dbReference>
<accession>A0A1M7AMJ7</accession>